<proteinExistence type="predicted"/>
<dbReference type="EMBL" id="QLSV01000002">
    <property type="protein sequence ID" value="RAR50223.1"/>
    <property type="molecule type" value="Genomic_DNA"/>
</dbReference>
<evidence type="ECO:0000313" key="2">
    <source>
        <dbReference type="EMBL" id="RAR50223.1"/>
    </source>
</evidence>
<feature type="chain" id="PRO_5016398282" evidence="1">
    <location>
        <begin position="20"/>
        <end position="361"/>
    </location>
</feature>
<dbReference type="InterPro" id="IPR018550">
    <property type="entry name" value="Lipid-A_deacylase-rel"/>
</dbReference>
<dbReference type="Pfam" id="PF09411">
    <property type="entry name" value="PagL"/>
    <property type="match status" value="1"/>
</dbReference>
<feature type="signal peptide" evidence="1">
    <location>
        <begin position="1"/>
        <end position="19"/>
    </location>
</feature>
<accession>A0A328WVP3</accession>
<comment type="caution">
    <text evidence="2">The sequence shown here is derived from an EMBL/GenBank/DDBJ whole genome shotgun (WGS) entry which is preliminary data.</text>
</comment>
<gene>
    <name evidence="2" type="ORF">B0I10_10217</name>
</gene>
<organism evidence="2 3">
    <name type="scientific">Flavobacterium lacus</name>
    <dbReference type="NCBI Taxonomy" id="1353778"/>
    <lineage>
        <taxon>Bacteria</taxon>
        <taxon>Pseudomonadati</taxon>
        <taxon>Bacteroidota</taxon>
        <taxon>Flavobacteriia</taxon>
        <taxon>Flavobacteriales</taxon>
        <taxon>Flavobacteriaceae</taxon>
        <taxon>Flavobacterium</taxon>
    </lineage>
</organism>
<evidence type="ECO:0000256" key="1">
    <source>
        <dbReference type="SAM" id="SignalP"/>
    </source>
</evidence>
<dbReference type="RefSeq" id="WP_112084782.1">
    <property type="nucleotide sequence ID" value="NZ_QLSV01000002.1"/>
</dbReference>
<dbReference type="OrthoDB" id="627554at2"/>
<keyword evidence="1" id="KW-0732">Signal</keyword>
<protein>
    <submittedName>
        <fullName evidence="2">Lipid A 3-O-deacylase PagL</fullName>
    </submittedName>
</protein>
<evidence type="ECO:0000313" key="3">
    <source>
        <dbReference type="Proteomes" id="UP000249518"/>
    </source>
</evidence>
<sequence>MRKLYILVLLFTTVLSAQEKTETTALDVHYFRGNVLPHTDDLQHFLQGHPDGVLISLYKKTYGHQAWERAFNYPDYGGYFIYQDFKNDILGKVYGVGAHYNFYILNRKVQFKIAQGVAYTTDPHDKETNSKNAAFGSKIVANTNFALHYTTRLIDNFDFQAGFLLTHFSNGRIKAPNSGVNSYGVNIGVTYNFEEPLERQADTLPKVKITEPIKYNFVLRTGISESSIVGSGQKPFYHPAFYIDKRISRKSAFQLGTELFLTQSYKEYIKFMAIAYPRENVTVDTDYKRVGVFVGYELFINRISLEAQLGYYVYQPYKSDIPIYDRVGMKYYFTKKIYTGLSIKTHVFLAEAMEFVVGVRL</sequence>
<keyword evidence="3" id="KW-1185">Reference proteome</keyword>
<dbReference type="AlphaFoldDB" id="A0A328WVP3"/>
<dbReference type="Gene3D" id="2.40.160.20">
    <property type="match status" value="1"/>
</dbReference>
<reference evidence="2 3" key="1">
    <citation type="submission" date="2018-06" db="EMBL/GenBank/DDBJ databases">
        <title>Genomic Encyclopedia of Type Strains, Phase III (KMG-III): the genomes of soil and plant-associated and newly described type strains.</title>
        <authorList>
            <person name="Whitman W."/>
        </authorList>
    </citation>
    <scope>NUCLEOTIDE SEQUENCE [LARGE SCALE GENOMIC DNA]</scope>
    <source>
        <strain evidence="2 3">CGMCC 1.12504</strain>
    </source>
</reference>
<dbReference type="Proteomes" id="UP000249518">
    <property type="component" value="Unassembled WGS sequence"/>
</dbReference>
<name>A0A328WVP3_9FLAO</name>